<dbReference type="InterPro" id="IPR020903">
    <property type="entry name" value="ENaC_CS"/>
</dbReference>
<dbReference type="PRINTS" id="PR01078">
    <property type="entry name" value="AMINACHANNEL"/>
</dbReference>
<keyword evidence="4 13" id="KW-0894">Sodium channel</keyword>
<feature type="transmembrane region" description="Helical" evidence="15">
    <location>
        <begin position="874"/>
        <end position="896"/>
    </location>
</feature>
<accession>A0A915CTZ1</accession>
<dbReference type="Pfam" id="PF00858">
    <property type="entry name" value="ASC"/>
    <property type="match status" value="1"/>
</dbReference>
<feature type="compositionally biased region" description="Acidic residues" evidence="14">
    <location>
        <begin position="954"/>
        <end position="963"/>
    </location>
</feature>
<keyword evidence="8 13" id="KW-0406">Ion transport</keyword>
<keyword evidence="6 15" id="KW-1133">Transmembrane helix</keyword>
<keyword evidence="7" id="KW-0915">Sodium</keyword>
<dbReference type="Gene3D" id="1.10.287.770">
    <property type="entry name" value="YojJ-like"/>
    <property type="match status" value="1"/>
</dbReference>
<feature type="compositionally biased region" description="Low complexity" evidence="14">
    <location>
        <begin position="924"/>
        <end position="938"/>
    </location>
</feature>
<evidence type="ECO:0000256" key="15">
    <source>
        <dbReference type="SAM" id="Phobius"/>
    </source>
</evidence>
<evidence type="ECO:0000256" key="3">
    <source>
        <dbReference type="ARBA" id="ARBA00022448"/>
    </source>
</evidence>
<reference evidence="17" key="1">
    <citation type="submission" date="2022-11" db="UniProtKB">
        <authorList>
            <consortium name="WormBaseParasite"/>
        </authorList>
    </citation>
    <scope>IDENTIFICATION</scope>
</reference>
<evidence type="ECO:0000256" key="7">
    <source>
        <dbReference type="ARBA" id="ARBA00023053"/>
    </source>
</evidence>
<evidence type="ECO:0000256" key="11">
    <source>
        <dbReference type="ARBA" id="ARBA00023201"/>
    </source>
</evidence>
<evidence type="ECO:0000256" key="5">
    <source>
        <dbReference type="ARBA" id="ARBA00022692"/>
    </source>
</evidence>
<dbReference type="AlphaFoldDB" id="A0A915CTZ1"/>
<evidence type="ECO:0000256" key="6">
    <source>
        <dbReference type="ARBA" id="ARBA00022989"/>
    </source>
</evidence>
<keyword evidence="3 13" id="KW-0813">Transport</keyword>
<evidence type="ECO:0000256" key="1">
    <source>
        <dbReference type="ARBA" id="ARBA00004141"/>
    </source>
</evidence>
<keyword evidence="10" id="KW-0325">Glycoprotein</keyword>
<organism evidence="16 17">
    <name type="scientific">Ditylenchus dipsaci</name>
    <dbReference type="NCBI Taxonomy" id="166011"/>
    <lineage>
        <taxon>Eukaryota</taxon>
        <taxon>Metazoa</taxon>
        <taxon>Ecdysozoa</taxon>
        <taxon>Nematoda</taxon>
        <taxon>Chromadorea</taxon>
        <taxon>Rhabditida</taxon>
        <taxon>Tylenchina</taxon>
        <taxon>Tylenchomorpha</taxon>
        <taxon>Sphaerularioidea</taxon>
        <taxon>Anguinidae</taxon>
        <taxon>Anguininae</taxon>
        <taxon>Ditylenchus</taxon>
    </lineage>
</organism>
<evidence type="ECO:0000313" key="17">
    <source>
        <dbReference type="WBParaSite" id="jg12583"/>
    </source>
</evidence>
<feature type="compositionally biased region" description="Polar residues" evidence="14">
    <location>
        <begin position="273"/>
        <end position="289"/>
    </location>
</feature>
<dbReference type="Proteomes" id="UP000887574">
    <property type="component" value="Unplaced"/>
</dbReference>
<keyword evidence="12 13" id="KW-0407">Ion channel</keyword>
<feature type="compositionally biased region" description="Acidic residues" evidence="14">
    <location>
        <begin position="1044"/>
        <end position="1062"/>
    </location>
</feature>
<dbReference type="PROSITE" id="PS01206">
    <property type="entry name" value="ASC"/>
    <property type="match status" value="1"/>
</dbReference>
<keyword evidence="9 15" id="KW-0472">Membrane</keyword>
<evidence type="ECO:0000256" key="4">
    <source>
        <dbReference type="ARBA" id="ARBA00022461"/>
    </source>
</evidence>
<feature type="compositionally biased region" description="Polar residues" evidence="14">
    <location>
        <begin position="232"/>
        <end position="243"/>
    </location>
</feature>
<evidence type="ECO:0000256" key="13">
    <source>
        <dbReference type="RuleBase" id="RU000679"/>
    </source>
</evidence>
<feature type="compositionally biased region" description="Pro residues" evidence="14">
    <location>
        <begin position="199"/>
        <end position="209"/>
    </location>
</feature>
<dbReference type="GO" id="GO:0015280">
    <property type="term" value="F:ligand-gated sodium channel activity"/>
    <property type="evidence" value="ECO:0007669"/>
    <property type="project" value="TreeGrafter"/>
</dbReference>
<evidence type="ECO:0000256" key="2">
    <source>
        <dbReference type="ARBA" id="ARBA00007193"/>
    </source>
</evidence>
<dbReference type="PANTHER" id="PTHR11690:SF279">
    <property type="entry name" value="DEGENERIN-LIKE PROTEIN UNC-105"/>
    <property type="match status" value="1"/>
</dbReference>
<dbReference type="WBParaSite" id="jg12583">
    <property type="protein sequence ID" value="jg12583"/>
    <property type="gene ID" value="jg12583"/>
</dbReference>
<dbReference type="Gene3D" id="2.60.470.10">
    <property type="entry name" value="Acid-sensing ion channels like domains"/>
    <property type="match status" value="1"/>
</dbReference>
<protein>
    <submittedName>
        <fullName evidence="17">Uncharacterized protein</fullName>
    </submittedName>
</protein>
<evidence type="ECO:0000256" key="9">
    <source>
        <dbReference type="ARBA" id="ARBA00023136"/>
    </source>
</evidence>
<sequence length="1077" mass="121872">MSVMYLKLDRLESVYHRMVMMLYTRLPRDKLAEYLGGLELLADDRQKTFFKIDLDILVPPKQMNLQDWLIVSITMKSSEKKSIDLFINLFYINFPHKTYVNQKTEDTFVASGNSSGRPMNALEMTAYKRLSAFLKHNQDSVVECAQEFRSEIAAQSVKVEEERNRPLRGKYLPDWMADKAPPEILIPMNQNGSGLPPLGYIPPPSPRLPGPSKDIEETELTTPLPPLPEMPDNNSRRTSSSSPLKHRQPSEDSRQGKTVRAMHPAERKAVAQGTKQPTTFLLPTGSGVSNDRKGYKKGPHAFDAFRRMSRADFSSIRKAGLQMRNIKYSVIFDNFTRRSTIHGICHAALAPSSTWKKIWYAVFAVCFAILVIQVFYLILKYYSYPKSVDLDLKFENAPFPSVTLCNLNPYKASAISEDASVKATMDAFKNILKTTGRNEGIALALANADNTWKEKVCTECSEKLGHCPMRFYNGSLEKMEKLDDNMDVCLCHSDYNHCIANNDNGEIPEIVPSSDLDKLNFAQNFVLMSSDNQSIYEGTFNEPSTTTTQEPDVAQAMGYEELKDEIAINAQARENLMFAVEEKPLEQRVQFSQPKDELILKCSFNQRDCDIQKDFTLYYDPTYGNCYTFNWNRTEAVTAHRAGANYGLRVMMYANVSEYLPTSEAVGFRITIHDKWIVPFPDAFGHTAPTGFMSSFGVRMKKFIRIEPPHGHCQEGGENTDQYIYKGYNYSIEGCHRSCTQTEIIRVCGCADPMFPNVGEGIKHCKVSDPLARECIKNTSMYLGQMIAQGQVENCMCHQPCTETGYEVSYSAARWPSGTTKLMECEISDYLCMEKYRKNAAMIQVFYEELNYETLIESPAYTFLSLLADLGGVFGLWIGISIVSLVEVLQLLNFCLQAYFVKRKPSSTQSIAVNHYKSSVSSSSNTRIFRPRTTSRSSRNSDLQELDPVKLTIEEAEEEEDEPSRENTPSRKDTYPYLPPLAELPCTCLYGSKGDIVFMKPLCPFHGCMVRRNTAYTLNSLNHEEEHSSSHSQSEGEDNLAGITEEEADVLAAEEEENEEEEVARRKATWMAGFGFG</sequence>
<evidence type="ECO:0000256" key="12">
    <source>
        <dbReference type="ARBA" id="ARBA00023303"/>
    </source>
</evidence>
<keyword evidence="5 13" id="KW-0812">Transmembrane</keyword>
<dbReference type="InterPro" id="IPR001873">
    <property type="entry name" value="ENaC"/>
</dbReference>
<feature type="region of interest" description="Disordered" evidence="14">
    <location>
        <begin position="187"/>
        <end position="293"/>
    </location>
</feature>
<feature type="compositionally biased region" description="Basic and acidic residues" evidence="14">
    <location>
        <begin position="964"/>
        <end position="974"/>
    </location>
</feature>
<keyword evidence="16" id="KW-1185">Reference proteome</keyword>
<evidence type="ECO:0000313" key="16">
    <source>
        <dbReference type="Proteomes" id="UP000887574"/>
    </source>
</evidence>
<evidence type="ECO:0000256" key="14">
    <source>
        <dbReference type="SAM" id="MobiDB-lite"/>
    </source>
</evidence>
<feature type="region of interest" description="Disordered" evidence="14">
    <location>
        <begin position="1022"/>
        <end position="1065"/>
    </location>
</feature>
<name>A0A915CTZ1_9BILA</name>
<evidence type="ECO:0000256" key="10">
    <source>
        <dbReference type="ARBA" id="ARBA00023180"/>
    </source>
</evidence>
<feature type="region of interest" description="Disordered" evidence="14">
    <location>
        <begin position="924"/>
        <end position="976"/>
    </location>
</feature>
<dbReference type="GO" id="GO:0005886">
    <property type="term" value="C:plasma membrane"/>
    <property type="evidence" value="ECO:0007669"/>
    <property type="project" value="TreeGrafter"/>
</dbReference>
<dbReference type="PANTHER" id="PTHR11690">
    <property type="entry name" value="AMILORIDE-SENSITIVE SODIUM CHANNEL-RELATED"/>
    <property type="match status" value="1"/>
</dbReference>
<proteinExistence type="inferred from homology"/>
<evidence type="ECO:0000256" key="8">
    <source>
        <dbReference type="ARBA" id="ARBA00023065"/>
    </source>
</evidence>
<keyword evidence="11 13" id="KW-0739">Sodium transport</keyword>
<feature type="transmembrane region" description="Helical" evidence="15">
    <location>
        <begin position="358"/>
        <end position="379"/>
    </location>
</feature>
<comment type="similarity">
    <text evidence="2 13">Belongs to the amiloride-sensitive sodium channel (TC 1.A.6) family.</text>
</comment>
<comment type="subcellular location">
    <subcellularLocation>
        <location evidence="1">Membrane</location>
        <topology evidence="1">Multi-pass membrane protein</topology>
    </subcellularLocation>
</comment>